<dbReference type="RefSeq" id="YP_009206620.1">
    <property type="nucleotide sequence ID" value="NC_028887.1"/>
</dbReference>
<dbReference type="Proteomes" id="UP000204647">
    <property type="component" value="Segment"/>
</dbReference>
<accession>A0A0K2D0X0</accession>
<evidence type="ECO:0000259" key="1">
    <source>
        <dbReference type="Pfam" id="PF13392"/>
    </source>
</evidence>
<gene>
    <name evidence="2" type="ORF">AVESOBMORE_265</name>
</gene>
<reference evidence="2 3" key="1">
    <citation type="journal article" date="2015" name="Genome Announc.">
        <title>Genome Sequences of Two Bacillus cereus Group Bacteriophages, Eyuki and AvesoBmore.</title>
        <authorList>
            <person name="Erill I."/>
            <person name="Caruso S.M."/>
        </authorList>
    </citation>
    <scope>NUCLEOTIDE SEQUENCE [LARGE SCALE GENOMIC DNA]</scope>
</reference>
<keyword evidence="2" id="KW-0378">Hydrolase</keyword>
<dbReference type="Pfam" id="PF13392">
    <property type="entry name" value="HNH_3"/>
    <property type="match status" value="1"/>
</dbReference>
<sequence length="162" mass="18216">MPYINENIELHGNAKRIEYEIDNNSCWNCTSHSKDSFGYCFITRTGMQGATYIHRYVYTIHNGDIPQDMVIRHKCDNPSCINPSHLEVGTQQENLKDAESRGRAAIKSGSGNIKAKLSEEQVKEIKELLKKGVVQKEIASTYGVGNSTISRIKHNVSWSATK</sequence>
<dbReference type="InterPro" id="IPR044925">
    <property type="entry name" value="His-Me_finger_sf"/>
</dbReference>
<dbReference type="CDD" id="cd00569">
    <property type="entry name" value="HTH_Hin_like"/>
    <property type="match status" value="1"/>
</dbReference>
<dbReference type="EMBL" id="KT307976">
    <property type="protein sequence ID" value="ALA13251.1"/>
    <property type="molecule type" value="Genomic_DNA"/>
</dbReference>
<feature type="domain" description="HNH nuclease" evidence="1">
    <location>
        <begin position="52"/>
        <end position="95"/>
    </location>
</feature>
<dbReference type="KEGG" id="vg:26632850"/>
<protein>
    <submittedName>
        <fullName evidence="2">HNH homing endonuclease</fullName>
    </submittedName>
</protein>
<dbReference type="Gene3D" id="1.10.10.60">
    <property type="entry name" value="Homeodomain-like"/>
    <property type="match status" value="1"/>
</dbReference>
<dbReference type="Gene3D" id="3.90.75.20">
    <property type="match status" value="1"/>
</dbReference>
<proteinExistence type="predicted"/>
<evidence type="ECO:0000313" key="3">
    <source>
        <dbReference type="Proteomes" id="UP000204647"/>
    </source>
</evidence>
<keyword evidence="2" id="KW-0540">Nuclease</keyword>
<dbReference type="InterPro" id="IPR003615">
    <property type="entry name" value="HNH_nuc"/>
</dbReference>
<dbReference type="GO" id="GO:0004519">
    <property type="term" value="F:endonuclease activity"/>
    <property type="evidence" value="ECO:0007669"/>
    <property type="project" value="UniProtKB-KW"/>
</dbReference>
<name>A0A0K2D0X0_9CAUD</name>
<keyword evidence="3" id="KW-1185">Reference proteome</keyword>
<organism evidence="2 3">
    <name type="scientific">Bacillus phage AvesoBmore</name>
    <dbReference type="NCBI Taxonomy" id="1698451"/>
    <lineage>
        <taxon>Viruses</taxon>
        <taxon>Duplodnaviria</taxon>
        <taxon>Heunggongvirae</taxon>
        <taxon>Uroviricota</taxon>
        <taxon>Caudoviricetes</taxon>
        <taxon>Herelleviridae</taxon>
        <taxon>Bastillevirinae</taxon>
        <taxon>Bequatrovirus</taxon>
        <taxon>Bequatrovirus avesobmore</taxon>
    </lineage>
</organism>
<dbReference type="SUPFAM" id="SSF54060">
    <property type="entry name" value="His-Me finger endonucleases"/>
    <property type="match status" value="1"/>
</dbReference>
<dbReference type="OrthoDB" id="21336at10239"/>
<evidence type="ECO:0000313" key="2">
    <source>
        <dbReference type="EMBL" id="ALA13251.1"/>
    </source>
</evidence>
<keyword evidence="2" id="KW-0255">Endonuclease</keyword>
<dbReference type="GeneID" id="26632850"/>